<dbReference type="PANTHER" id="PTHR30068">
    <property type="entry name" value="URONATE ISOMERASE"/>
    <property type="match status" value="1"/>
</dbReference>
<evidence type="ECO:0000256" key="3">
    <source>
        <dbReference type="ARBA" id="ARBA00008397"/>
    </source>
</evidence>
<dbReference type="GO" id="GO:0042840">
    <property type="term" value="P:D-glucuronate catabolic process"/>
    <property type="evidence" value="ECO:0007669"/>
    <property type="project" value="TreeGrafter"/>
</dbReference>
<evidence type="ECO:0000313" key="8">
    <source>
        <dbReference type="EMBL" id="SMS02836.1"/>
    </source>
</evidence>
<dbReference type="HAMAP" id="MF_00675">
    <property type="entry name" value="UxaC"/>
    <property type="match status" value="1"/>
</dbReference>
<evidence type="ECO:0000256" key="2">
    <source>
        <dbReference type="ARBA" id="ARBA00004892"/>
    </source>
</evidence>
<evidence type="ECO:0000313" key="9">
    <source>
        <dbReference type="Proteomes" id="UP000196125"/>
    </source>
</evidence>
<evidence type="ECO:0000256" key="4">
    <source>
        <dbReference type="ARBA" id="ARBA00012546"/>
    </source>
</evidence>
<comment type="catalytic activity">
    <reaction evidence="1 7">
        <text>D-glucuronate = D-fructuronate</text>
        <dbReference type="Rhea" id="RHEA:13049"/>
        <dbReference type="ChEBI" id="CHEBI:58720"/>
        <dbReference type="ChEBI" id="CHEBI:59863"/>
        <dbReference type="EC" id="5.3.1.12"/>
    </reaction>
</comment>
<comment type="similarity">
    <text evidence="3 7">Belongs to the metallo-dependent hydrolases superfamily. Uronate isomerase family.</text>
</comment>
<reference evidence="8 9" key="1">
    <citation type="submission" date="2017-05" db="EMBL/GenBank/DDBJ databases">
        <authorList>
            <person name="Song R."/>
            <person name="Chenine A.L."/>
            <person name="Ruprecht R.M."/>
        </authorList>
    </citation>
    <scope>NUCLEOTIDE SEQUENCE [LARGE SCALE GENOMIC DNA]</scope>
    <source>
        <strain evidence="8 9">CECT 7927</strain>
    </source>
</reference>
<dbReference type="NCBIfam" id="NF002794">
    <property type="entry name" value="PRK02925.1"/>
    <property type="match status" value="1"/>
</dbReference>
<sequence length="471" mass="53587">MMTTFLSDNFLLHNEFARRLYHDVAAELPIIDYHCHLPPGQVAEDYRFQNLTDIWLRGDHYKWRAMRSNGIEERLCTGDATDKEKFLAFARTVPATIGNPIYHWTHLELRRPFGITGVVLNESTAERIWDECNEMLATPEFSARGIMQKMKVEMVGTTDDPVDDLSEHRKVAADADFPVQMLPSWRPDKAFNIHLETFPAYIETLATVSGESIDNFQTLCAALMKRLQHFADHGCCISDHALDTVCYAEATESELDQILARRLAGGPVTELEAAQFKTAVLIFLGREYARRGWVQQYHIGALRNNNQRMFTLLGPDTGFDSINDAPVAEPLARLLNALDRDDALPKTILYCLNPRDNEVIATMCGNFQGGGVVGKIQFGSGWWFNDQKDGMERQLTQLAQLGLLSRFVGMLTDSRSFLSYTRHEYFRRILCQMIGQWVEDGELPADFEHLSHVVSDICYHNAKNYFGMTGR</sequence>
<dbReference type="PANTHER" id="PTHR30068:SF4">
    <property type="entry name" value="URONATE ISOMERASE"/>
    <property type="match status" value="1"/>
</dbReference>
<dbReference type="InterPro" id="IPR032466">
    <property type="entry name" value="Metal_Hydrolase"/>
</dbReference>
<dbReference type="Pfam" id="PF02614">
    <property type="entry name" value="UxaC"/>
    <property type="match status" value="1"/>
</dbReference>
<dbReference type="AlphaFoldDB" id="A0A1Y6IYY1"/>
<dbReference type="EC" id="5.3.1.12" evidence="4 7"/>
<name>A0A1Y6IYY1_9VIBR</name>
<organism evidence="8 9">
    <name type="scientific">Vibrio mangrovi</name>
    <dbReference type="NCBI Taxonomy" id="474394"/>
    <lineage>
        <taxon>Bacteria</taxon>
        <taxon>Pseudomonadati</taxon>
        <taxon>Pseudomonadota</taxon>
        <taxon>Gammaproteobacteria</taxon>
        <taxon>Vibrionales</taxon>
        <taxon>Vibrionaceae</taxon>
        <taxon>Vibrio</taxon>
    </lineage>
</organism>
<dbReference type="EMBL" id="FXXI01000013">
    <property type="protein sequence ID" value="SMS02836.1"/>
    <property type="molecule type" value="Genomic_DNA"/>
</dbReference>
<accession>A0A1Y6IYY1</accession>
<dbReference type="GO" id="GO:0008880">
    <property type="term" value="F:glucuronate isomerase activity"/>
    <property type="evidence" value="ECO:0007669"/>
    <property type="project" value="UniProtKB-UniRule"/>
</dbReference>
<dbReference type="SUPFAM" id="SSF51556">
    <property type="entry name" value="Metallo-dependent hydrolases"/>
    <property type="match status" value="1"/>
</dbReference>
<gene>
    <name evidence="7 8" type="primary">uxaC</name>
    <name evidence="8" type="ORF">VIM7927_04178</name>
</gene>
<dbReference type="GO" id="GO:0019698">
    <property type="term" value="P:D-galacturonate catabolic process"/>
    <property type="evidence" value="ECO:0007669"/>
    <property type="project" value="TreeGrafter"/>
</dbReference>
<evidence type="ECO:0000256" key="5">
    <source>
        <dbReference type="ARBA" id="ARBA00020555"/>
    </source>
</evidence>
<dbReference type="InterPro" id="IPR003766">
    <property type="entry name" value="Uronate_isomerase"/>
</dbReference>
<dbReference type="Proteomes" id="UP000196125">
    <property type="component" value="Unassembled WGS sequence"/>
</dbReference>
<dbReference type="UniPathway" id="UPA00246"/>
<dbReference type="Gene3D" id="1.10.2020.10">
    <property type="entry name" value="uronate isomerase, domain 2, chain A"/>
    <property type="match status" value="1"/>
</dbReference>
<evidence type="ECO:0000256" key="1">
    <source>
        <dbReference type="ARBA" id="ARBA00001165"/>
    </source>
</evidence>
<proteinExistence type="inferred from homology"/>
<comment type="pathway">
    <text evidence="2 7">Carbohydrate metabolism; pentose and glucuronate interconversion.</text>
</comment>
<dbReference type="Gene3D" id="3.20.20.140">
    <property type="entry name" value="Metal-dependent hydrolases"/>
    <property type="match status" value="1"/>
</dbReference>
<evidence type="ECO:0000256" key="6">
    <source>
        <dbReference type="ARBA" id="ARBA00023235"/>
    </source>
</evidence>
<keyword evidence="6 7" id="KW-0413">Isomerase</keyword>
<comment type="catalytic activity">
    <reaction evidence="7">
        <text>aldehydo-D-galacturonate = keto-D-tagaturonate</text>
        <dbReference type="Rhea" id="RHEA:27702"/>
        <dbReference type="ChEBI" id="CHEBI:12952"/>
        <dbReference type="ChEBI" id="CHEBI:17886"/>
    </reaction>
</comment>
<evidence type="ECO:0000256" key="7">
    <source>
        <dbReference type="HAMAP-Rule" id="MF_00675"/>
    </source>
</evidence>
<protein>
    <recommendedName>
        <fullName evidence="5 7">Uronate isomerase</fullName>
        <ecNumber evidence="4 7">5.3.1.12</ecNumber>
    </recommendedName>
    <alternativeName>
        <fullName evidence="7">Glucuronate isomerase</fullName>
    </alternativeName>
    <alternativeName>
        <fullName evidence="7">Uronic isomerase</fullName>
    </alternativeName>
</protein>